<evidence type="ECO:0000256" key="8">
    <source>
        <dbReference type="ARBA" id="ARBA00023055"/>
    </source>
</evidence>
<evidence type="ECO:0000256" key="3">
    <source>
        <dbReference type="ARBA" id="ARBA00009714"/>
    </source>
</evidence>
<evidence type="ECO:0000256" key="9">
    <source>
        <dbReference type="ARBA" id="ARBA00023136"/>
    </source>
</evidence>
<dbReference type="GO" id="GO:0034727">
    <property type="term" value="P:piecemeal microautophagy of the nucleus"/>
    <property type="evidence" value="ECO:0007669"/>
    <property type="project" value="TreeGrafter"/>
</dbReference>
<dbReference type="GO" id="GO:0061908">
    <property type="term" value="C:phagophore"/>
    <property type="evidence" value="ECO:0007669"/>
    <property type="project" value="TreeGrafter"/>
</dbReference>
<dbReference type="GO" id="GO:0005789">
    <property type="term" value="C:endoplasmic reticulum membrane"/>
    <property type="evidence" value="ECO:0007669"/>
    <property type="project" value="UniProtKB-SubCell"/>
</dbReference>
<dbReference type="Proteomes" id="UP000492821">
    <property type="component" value="Unassembled WGS sequence"/>
</dbReference>
<dbReference type="InterPro" id="IPR026849">
    <property type="entry name" value="ATG2"/>
</dbReference>
<comment type="catalytic activity">
    <reaction evidence="10">
        <text>a 1,2-diacyl-sn-glycero-3-phospho-L-serine(in) = a 1,2-diacyl-sn-glycero-3-phospho-L-serine(out)</text>
        <dbReference type="Rhea" id="RHEA:38663"/>
        <dbReference type="ChEBI" id="CHEBI:57262"/>
    </reaction>
</comment>
<proteinExistence type="inferred from homology"/>
<dbReference type="PANTHER" id="PTHR13190">
    <property type="entry name" value="AUTOPHAGY-RELATED 2, ISOFORM A"/>
    <property type="match status" value="1"/>
</dbReference>
<dbReference type="WBParaSite" id="Pan_g10667.t1">
    <property type="protein sequence ID" value="Pan_g10667.t1"/>
    <property type="gene ID" value="Pan_g10667"/>
</dbReference>
<comment type="similarity">
    <text evidence="3">Belongs to the ATG2 family.</text>
</comment>
<reference evidence="14" key="2">
    <citation type="submission" date="2020-10" db="UniProtKB">
        <authorList>
            <consortium name="WormBaseParasite"/>
        </authorList>
    </citation>
    <scope>IDENTIFICATION</scope>
</reference>
<dbReference type="GO" id="GO:0000422">
    <property type="term" value="P:autophagy of mitochondrion"/>
    <property type="evidence" value="ECO:0007669"/>
    <property type="project" value="TreeGrafter"/>
</dbReference>
<keyword evidence="6" id="KW-0256">Endoplasmic reticulum</keyword>
<dbReference type="GO" id="GO:0043495">
    <property type="term" value="F:protein-membrane adaptor activity"/>
    <property type="evidence" value="ECO:0007669"/>
    <property type="project" value="TreeGrafter"/>
</dbReference>
<comment type="subcellular location">
    <subcellularLocation>
        <location evidence="1">Endoplasmic reticulum membrane</location>
        <topology evidence="1">Peripheral membrane protein</topology>
    </subcellularLocation>
    <subcellularLocation>
        <location evidence="2">Preautophagosomal structure membrane</location>
        <topology evidence="2">Peripheral membrane protein</topology>
    </subcellularLocation>
</comment>
<comment type="catalytic activity">
    <reaction evidence="11">
        <text>a 1,2-diacyl-sn-glycero-3-phosphoethanolamine(in) = a 1,2-diacyl-sn-glycero-3-phosphoethanolamine(out)</text>
        <dbReference type="Rhea" id="RHEA:38895"/>
        <dbReference type="ChEBI" id="CHEBI:64612"/>
    </reaction>
</comment>
<accession>A0A7E4ZQ31</accession>
<sequence>MGDFLNKAVKPEDLALSLRDGAVSLKEVELNVAHINALLEPYGLVHVCEGYIGLIQINLPKLDRLLDTSLEIIIDELQVTLNPLKEVNLSNAQQLVNSVTEILARSINLDASADAEEFFNQEEEMLDNAAVAEFASKIDLMMSRMKVTFKNIAFRIESEQSNLATALEVRIEWMQFVDEMIDRQPDVITTEPKGSAGDLRKLLHIRDIKMYTDVFTPITSVSSMSMNSSGDESGNFLPPDLVGSMATSSLNYASCYTHVSDTKETRSNDKVHSNPIQFAHFCGDEHVVRIVCHNVSSGSGDETSQTPPPSASTSASTTNNPPAGAFGKKIEIDLLMGGTFYFMVTPSQLVLLIDLLSRLVPKSKPEADGMTVNERPMNIHQYEQLTNQLQNDNLYRTPQQRHWSANAFQEMSSASHSKSSSRSTLKNDLYQISLDNTPPHPGSSFPTGDMFRDDIDDAATTITETPTQRGSSASRADLTQKTPDVFSICIKTPNVYGIITHEDPMSQANINKMLQEKGPDAIKIVLDQLADEADEFFKKVGNIKMNGDLLNEQRHLFDNAYPKDHIRMMMQLADFRFTSESGTSQDMLDISSTFKRFDFTEYLTKESINGATKGQLFDIFNCSEASTGFVFRLKTLSTPEQETKCNVEVDVQPCRTEIDPSIIDRLSHLIVTKPFFQPTPIVQYEQSMYDGVTESQKFQVRFYCPNWEVDLRIPVADFSASSLPYNVRNVHPQYLKLEMSKLHLNIPNFRLEDIATFGRLDLRCSSIISTFVGDCADLDCQLSDRRFLYAEIPSQERPFLSISYDFRNKSLIDTDRVLDMNESISGSFCKVPDSVSPFTKKSDYFDSVKLVIPGNREELKEFASTCHDHSDVNFELFLTSVNLHLASKRFFEVIYNRFASDLALFTLKSPVFTAPSAALANDSQGELRFLAMNSDDDDYELDNRDYEDNSEPLISTKKSHKFSFDVAVDSARVLLGTVGGEGENEFKSQIGIELDLVKFFFVFGFHGDIDLAYCFFAAERNTILHRNLFPGVAPFPSDVTGHFLSRHQSDIFAEPLRNTDLCKTRDDHNLSVAVKIHTHIDPLTGKTLKDVGLAIAARNTTVFFRPFTDPAHFWAGQLSEFFNVKDEEIPNYEWPVVTINLDFHLGSVVLAYDHRNVVPENPMQLRIAIGTCDLSGSIVQSMTGFKFRCYLQETAVFLGKEGKKGVRFGDTRPKGLKSLVKFLGLEVLKFNFQYSAGLHDDDGQFISAPTIETMLRDGDLRAWVCHDTIFEFYKVLTEFMKSEYAAVFSSKEVEPAPSEADTVENPLTSQLLDTISSAMEDAYVPPPAPRPPMRRHDSCDEFGDQFDTTSDSNRSNDDEFVLVEDIPGCGITHPTSKVPQVRYLDDDYEVCHSYLTVPDVQEEDEVELPEGHPSPIVMHRVKNFSLHIFFYGGNDFGESQPTKPYSKWETERESPECKRDGSIGGPFRDHTVCVEMNINKINFNMQIFDPFAQILSLKILTIHNIELLDHCLVSDIKKLFFRLKEEGQPQRLFAPMLSLRIVEDQKREGKMKTSLLPIRLNVDQDTYEFLADFFTNVGANLAEIAEPEPAKEVIPPMCEIPGVPDGHIEVGSFTTSSALQKESALQDAMNTDLDADFGGLSSDLTRQLSMDDVPCSSAAPVGFVRRHSTYSGTSRTNLTKTFFKEFTFSPACKIKIDYIGKRVDVNHKSGAMFGIAQGVVTCNKAELILNELSNESGLVGHSKCAGYAMEQWVEGLKTQLPGVVVSLGPLTPFAGLIAGMRDLIYLPLTEFRREDGHVVQGFQRGASSFGLAAAVAAVDATQWLFSGFHTIAEFTYDVISPEYSATPRTRREVAERAAMPADLRQGVDMACNEFYRDMSRTAKTIKNATAGNHSGNTNVKSLIRAAPVIVGGPVVSIAKFTNMVLQGVKSQLNPDGFADDRNKYRR</sequence>
<evidence type="ECO:0000313" key="13">
    <source>
        <dbReference type="Proteomes" id="UP000492821"/>
    </source>
</evidence>
<evidence type="ECO:0000313" key="14">
    <source>
        <dbReference type="WBParaSite" id="Pan_g10667.t1"/>
    </source>
</evidence>
<evidence type="ECO:0000256" key="11">
    <source>
        <dbReference type="ARBA" id="ARBA00024615"/>
    </source>
</evidence>
<feature type="region of interest" description="Disordered" evidence="12">
    <location>
        <begin position="1441"/>
        <end position="1461"/>
    </location>
</feature>
<keyword evidence="13" id="KW-1185">Reference proteome</keyword>
<protein>
    <recommendedName>
        <fullName evidence="4">Autophagy-related protein 2</fullName>
    </recommendedName>
</protein>
<keyword evidence="5" id="KW-0813">Transport</keyword>
<keyword evidence="9" id="KW-0472">Membrane</keyword>
<name>A0A7E4ZQ31_PANRE</name>
<evidence type="ECO:0000256" key="6">
    <source>
        <dbReference type="ARBA" id="ARBA00022824"/>
    </source>
</evidence>
<organism evidence="13 14">
    <name type="scientific">Panagrellus redivivus</name>
    <name type="common">Microworm</name>
    <dbReference type="NCBI Taxonomy" id="6233"/>
    <lineage>
        <taxon>Eukaryota</taxon>
        <taxon>Metazoa</taxon>
        <taxon>Ecdysozoa</taxon>
        <taxon>Nematoda</taxon>
        <taxon>Chromadorea</taxon>
        <taxon>Rhabditida</taxon>
        <taxon>Tylenchina</taxon>
        <taxon>Panagrolaimomorpha</taxon>
        <taxon>Panagrolaimoidea</taxon>
        <taxon>Panagrolaimidae</taxon>
        <taxon>Panagrellus</taxon>
    </lineage>
</organism>
<dbReference type="GO" id="GO:0000045">
    <property type="term" value="P:autophagosome assembly"/>
    <property type="evidence" value="ECO:0007669"/>
    <property type="project" value="TreeGrafter"/>
</dbReference>
<feature type="compositionally biased region" description="Low complexity" evidence="12">
    <location>
        <begin position="311"/>
        <end position="323"/>
    </location>
</feature>
<dbReference type="GO" id="GO:0034045">
    <property type="term" value="C:phagophore assembly site membrane"/>
    <property type="evidence" value="ECO:0007669"/>
    <property type="project" value="UniProtKB-SubCell"/>
</dbReference>
<dbReference type="PANTHER" id="PTHR13190:SF1">
    <property type="entry name" value="AUTOPHAGY-RELATED 2, ISOFORM A"/>
    <property type="match status" value="1"/>
</dbReference>
<dbReference type="GO" id="GO:0061709">
    <property type="term" value="P:reticulophagy"/>
    <property type="evidence" value="ECO:0007669"/>
    <property type="project" value="TreeGrafter"/>
</dbReference>
<reference evidence="13" key="1">
    <citation type="journal article" date="2013" name="Genetics">
        <title>The draft genome and transcriptome of Panagrellus redivivus are shaped by the harsh demands of a free-living lifestyle.</title>
        <authorList>
            <person name="Srinivasan J."/>
            <person name="Dillman A.R."/>
            <person name="Macchietto M.G."/>
            <person name="Heikkinen L."/>
            <person name="Lakso M."/>
            <person name="Fracchia K.M."/>
            <person name="Antoshechkin I."/>
            <person name="Mortazavi A."/>
            <person name="Wong G."/>
            <person name="Sternberg P.W."/>
        </authorList>
    </citation>
    <scope>NUCLEOTIDE SEQUENCE [LARGE SCALE GENOMIC DNA]</scope>
    <source>
        <strain evidence="13">MT8872</strain>
    </source>
</reference>
<evidence type="ECO:0000256" key="2">
    <source>
        <dbReference type="ARBA" id="ARBA00004623"/>
    </source>
</evidence>
<evidence type="ECO:0000256" key="10">
    <source>
        <dbReference type="ARBA" id="ARBA00024479"/>
    </source>
</evidence>
<keyword evidence="7" id="KW-0072">Autophagy</keyword>
<keyword evidence="8" id="KW-0445">Lipid transport</keyword>
<feature type="region of interest" description="Disordered" evidence="12">
    <location>
        <begin position="297"/>
        <end position="323"/>
    </location>
</feature>
<dbReference type="GO" id="GO:0032266">
    <property type="term" value="F:phosphatidylinositol-3-phosphate binding"/>
    <property type="evidence" value="ECO:0007669"/>
    <property type="project" value="TreeGrafter"/>
</dbReference>
<dbReference type="Pfam" id="PF13329">
    <property type="entry name" value="ATG2_CAD"/>
    <property type="match status" value="1"/>
</dbReference>
<evidence type="ECO:0000256" key="4">
    <source>
        <dbReference type="ARBA" id="ARBA00018070"/>
    </source>
</evidence>
<evidence type="ECO:0000256" key="1">
    <source>
        <dbReference type="ARBA" id="ARBA00004406"/>
    </source>
</evidence>
<feature type="compositionally biased region" description="Basic and acidic residues" evidence="12">
    <location>
        <begin position="1446"/>
        <end position="1461"/>
    </location>
</feature>
<feature type="region of interest" description="Disordered" evidence="12">
    <location>
        <begin position="432"/>
        <end position="453"/>
    </location>
</feature>
<evidence type="ECO:0000256" key="7">
    <source>
        <dbReference type="ARBA" id="ARBA00023006"/>
    </source>
</evidence>
<dbReference type="GO" id="GO:0061723">
    <property type="term" value="P:glycophagy"/>
    <property type="evidence" value="ECO:0007669"/>
    <property type="project" value="TreeGrafter"/>
</dbReference>
<evidence type="ECO:0000256" key="12">
    <source>
        <dbReference type="SAM" id="MobiDB-lite"/>
    </source>
</evidence>
<evidence type="ECO:0000256" key="5">
    <source>
        <dbReference type="ARBA" id="ARBA00022448"/>
    </source>
</evidence>
<dbReference type="GO" id="GO:0006869">
    <property type="term" value="P:lipid transport"/>
    <property type="evidence" value="ECO:0007669"/>
    <property type="project" value="UniProtKB-KW"/>
</dbReference>